<evidence type="ECO:0000313" key="2">
    <source>
        <dbReference type="Proteomes" id="UP000789375"/>
    </source>
</evidence>
<reference evidence="1" key="1">
    <citation type="submission" date="2021-06" db="EMBL/GenBank/DDBJ databases">
        <authorList>
            <person name="Kallberg Y."/>
            <person name="Tangrot J."/>
            <person name="Rosling A."/>
        </authorList>
    </citation>
    <scope>NUCLEOTIDE SEQUENCE</scope>
    <source>
        <strain evidence="1">87-6 pot B 2015</strain>
    </source>
</reference>
<name>A0A9N9EL53_FUNMO</name>
<dbReference type="InterPro" id="IPR032675">
    <property type="entry name" value="LRR_dom_sf"/>
</dbReference>
<dbReference type="AlphaFoldDB" id="A0A9N9EL53"/>
<dbReference type="Proteomes" id="UP000789375">
    <property type="component" value="Unassembled WGS sequence"/>
</dbReference>
<dbReference type="Gene3D" id="3.80.10.10">
    <property type="entry name" value="Ribonuclease Inhibitor"/>
    <property type="match status" value="1"/>
</dbReference>
<protein>
    <submittedName>
        <fullName evidence="1">11582_t:CDS:1</fullName>
    </submittedName>
</protein>
<evidence type="ECO:0000313" key="1">
    <source>
        <dbReference type="EMBL" id="CAG8684575.1"/>
    </source>
</evidence>
<accession>A0A9N9EL53</accession>
<organism evidence="1 2">
    <name type="scientific">Funneliformis mosseae</name>
    <name type="common">Endomycorrhizal fungus</name>
    <name type="synonym">Glomus mosseae</name>
    <dbReference type="NCBI Taxonomy" id="27381"/>
    <lineage>
        <taxon>Eukaryota</taxon>
        <taxon>Fungi</taxon>
        <taxon>Fungi incertae sedis</taxon>
        <taxon>Mucoromycota</taxon>
        <taxon>Glomeromycotina</taxon>
        <taxon>Glomeromycetes</taxon>
        <taxon>Glomerales</taxon>
        <taxon>Glomeraceae</taxon>
        <taxon>Funneliformis</taxon>
    </lineage>
</organism>
<comment type="caution">
    <text evidence="1">The sequence shown here is derived from an EMBL/GenBank/DDBJ whole genome shotgun (WGS) entry which is preliminary data.</text>
</comment>
<proteinExistence type="predicted"/>
<keyword evidence="2" id="KW-1185">Reference proteome</keyword>
<feature type="non-terminal residue" evidence="1">
    <location>
        <position position="1"/>
    </location>
</feature>
<sequence length="521" mass="62060">NRLWCRMAMPFLWYNPFELPNQKGNILLQTLISCLSENDKERLQIRNVKFHFLSQSPPPLFDYPRYIRTFNSEKFTSLYRRYHSKDKNNDIFLFQLLINMIFDTSYGFKHFVNNYTLSDYNHALQKIISCNKNLPKVFSNIQKLEFQCAVSLLHNTLTGSVSSLLRNVRHLLLIIRNDHDHLQNNFDIIPHFIQSMIELKSLVINEHCINFNKEAIFKAIKSHENSLTFLGFQIVNDYSLLIQILISCTKLETLEITQERTSFFTNRNPSQQFYLNNHQISVKHFYHKNIIGNENFFKTFLRMTSRNLQTFSSRYITRDIVEIMREHCPNISYLNISTFSFYISSFFQLIDSLKLLEHFTLEIQDGYPNFHEYDLQQLASKLPHSLNYLGINFFLTPNQLNFFLKECKAQIQTLELNYFHLHDFDYVHTVIKYSQEVKCLKLVKYKKGIYGMGYCRFNPELHCRRNSSNEKHHIYMNKGFKTFKKKYDLIDKGAIKIGDLSLCEVKPYSYSFYDRIFNSAL</sequence>
<dbReference type="EMBL" id="CAJVPP010007104">
    <property type="protein sequence ID" value="CAG8684575.1"/>
    <property type="molecule type" value="Genomic_DNA"/>
</dbReference>
<gene>
    <name evidence="1" type="ORF">FMOSSE_LOCUS13067</name>
</gene>